<dbReference type="OrthoDB" id="7481291at2759"/>
<dbReference type="GO" id="GO:0045041">
    <property type="term" value="P:protein import into mitochondrial intermembrane space"/>
    <property type="evidence" value="ECO:0007669"/>
    <property type="project" value="InterPro"/>
</dbReference>
<dbReference type="HOGENOM" id="CLU_2335554_0_0_1"/>
<protein>
    <submittedName>
        <fullName evidence="1">Uncharacterized protein</fullName>
    </submittedName>
</protein>
<dbReference type="GO" id="GO:0005758">
    <property type="term" value="C:mitochondrial intermembrane space"/>
    <property type="evidence" value="ECO:0007669"/>
    <property type="project" value="TreeGrafter"/>
</dbReference>
<keyword evidence="2" id="KW-1185">Reference proteome</keyword>
<evidence type="ECO:0000313" key="2">
    <source>
        <dbReference type="Proteomes" id="UP000216624"/>
    </source>
</evidence>
<gene>
    <name evidence="1" type="ORF">FL82_04372</name>
</gene>
<dbReference type="InterPro" id="IPR039289">
    <property type="entry name" value="CHCHD4"/>
</dbReference>
<dbReference type="KEGG" id="crq:GCK72_013553"/>
<dbReference type="Gene3D" id="1.10.287.2900">
    <property type="match status" value="1"/>
</dbReference>
<accession>A0A261AN55</accession>
<feature type="non-terminal residue" evidence="1">
    <location>
        <position position="1"/>
    </location>
</feature>
<dbReference type="CTD" id="9799523"/>
<dbReference type="EMBL" id="NMWX01000006">
    <property type="protein sequence ID" value="OZF99410.1"/>
    <property type="molecule type" value="Genomic_DNA"/>
</dbReference>
<proteinExistence type="predicted"/>
<evidence type="ECO:0000313" key="1">
    <source>
        <dbReference type="EMBL" id="OZF99410.1"/>
    </source>
</evidence>
<dbReference type="PANTHER" id="PTHR21622:SF4">
    <property type="entry name" value="CHCH DOMAIN-CONTAINING PROTEIN-RELATED"/>
    <property type="match status" value="1"/>
</dbReference>
<sequence length="98" mass="11305">MAKEEILKMGREEFFKSVKMEYRRYFEPFEEPESVYPDGRINIDCTCLHSALAHRCGYLIRQALVCFNASKTTPRGLDCEKEFVAHAICTEESNSNSS</sequence>
<organism evidence="1 2">
    <name type="scientific">Caenorhabditis remanei</name>
    <name type="common">Caenorhabditis vulgaris</name>
    <dbReference type="NCBI Taxonomy" id="31234"/>
    <lineage>
        <taxon>Eukaryota</taxon>
        <taxon>Metazoa</taxon>
        <taxon>Ecdysozoa</taxon>
        <taxon>Nematoda</taxon>
        <taxon>Chromadorea</taxon>
        <taxon>Rhabditida</taxon>
        <taxon>Rhabditina</taxon>
        <taxon>Rhabditomorpha</taxon>
        <taxon>Rhabditoidea</taxon>
        <taxon>Rhabditidae</taxon>
        <taxon>Peloderinae</taxon>
        <taxon>Caenorhabditis</taxon>
    </lineage>
</organism>
<comment type="caution">
    <text evidence="1">The sequence shown here is derived from an EMBL/GenBank/DDBJ whole genome shotgun (WGS) entry which is preliminary data.</text>
</comment>
<dbReference type="Proteomes" id="UP000216624">
    <property type="component" value="Unassembled WGS sequence"/>
</dbReference>
<dbReference type="GO" id="GO:0015035">
    <property type="term" value="F:protein-disulfide reductase activity"/>
    <property type="evidence" value="ECO:0007669"/>
    <property type="project" value="InterPro"/>
</dbReference>
<reference evidence="1" key="1">
    <citation type="submission" date="2017-08" db="EMBL/GenBank/DDBJ databases">
        <authorList>
            <person name="de Groot N.N."/>
        </authorList>
    </citation>
    <scope>NUCLEOTIDE SEQUENCE [LARGE SCALE GENOMIC DNA]</scope>
    <source>
        <strain evidence="1">PX439</strain>
    </source>
</reference>
<dbReference type="OMA" id="HAICTEE"/>
<dbReference type="STRING" id="31234.E3MR20"/>
<name>A0A261AN55_CAERE</name>
<dbReference type="eggNOG" id="KOG4149">
    <property type="taxonomic scope" value="Eukaryota"/>
</dbReference>
<dbReference type="PANTHER" id="PTHR21622">
    <property type="entry name" value="COILED-COIL-HELIX-COILED-COIL-HELIX DOMAIN CONTAINING 4"/>
    <property type="match status" value="1"/>
</dbReference>